<dbReference type="Proteomes" id="UP000836387">
    <property type="component" value="Unassembled WGS sequence"/>
</dbReference>
<accession>A0ACA9UG68</accession>
<evidence type="ECO:0000313" key="1">
    <source>
        <dbReference type="EMBL" id="CAG9952034.1"/>
    </source>
</evidence>
<name>A0ACA9UG68_BIOOC</name>
<keyword evidence="2" id="KW-1185">Reference proteome</keyword>
<reference evidence="1" key="1">
    <citation type="submission" date="2020-04" db="EMBL/GenBank/DDBJ databases">
        <authorList>
            <person name="Broberg M."/>
        </authorList>
    </citation>
    <scope>NUCLEOTIDE SEQUENCE</scope>
</reference>
<dbReference type="EMBL" id="CADEHS020000461">
    <property type="protein sequence ID" value="CAG9952034.1"/>
    <property type="molecule type" value="Genomic_DNA"/>
</dbReference>
<organism evidence="1 2">
    <name type="scientific">Clonostachys rosea f. rosea IK726</name>
    <dbReference type="NCBI Taxonomy" id="1349383"/>
    <lineage>
        <taxon>Eukaryota</taxon>
        <taxon>Fungi</taxon>
        <taxon>Dikarya</taxon>
        <taxon>Ascomycota</taxon>
        <taxon>Pezizomycotina</taxon>
        <taxon>Sordariomycetes</taxon>
        <taxon>Hypocreomycetidae</taxon>
        <taxon>Hypocreales</taxon>
        <taxon>Bionectriaceae</taxon>
        <taxon>Clonostachys</taxon>
    </lineage>
</organism>
<protein>
    <submittedName>
        <fullName evidence="1">Uncharacterized protein</fullName>
    </submittedName>
</protein>
<evidence type="ECO:0000313" key="2">
    <source>
        <dbReference type="Proteomes" id="UP000836387"/>
    </source>
</evidence>
<comment type="caution">
    <text evidence="1">The sequence shown here is derived from an EMBL/GenBank/DDBJ whole genome shotgun (WGS) entry which is preliminary data.</text>
</comment>
<proteinExistence type="predicted"/>
<reference evidence="1" key="2">
    <citation type="submission" date="2021-10" db="EMBL/GenBank/DDBJ databases">
        <authorList>
            <person name="Piombo E."/>
        </authorList>
    </citation>
    <scope>NUCLEOTIDE SEQUENCE</scope>
</reference>
<sequence>MRTEIDFGGIPVLQNLLRIVGEGHLVRFDAIEYNPFKKRRVEDIVMVKLVISPGIECTGIYDLVRLQTETGDQNGRLGSRGMFPIGSLSQWSATVIPAQAETPRSGLPRYSTWPTWKEVDVCIAREVPMAKPKTFCIGQVTILLKEGGIRQARERKQRVPG</sequence>
<gene>
    <name evidence="1" type="ORF">CRV2_00018138</name>
</gene>